<keyword evidence="9" id="KW-1185">Reference proteome</keyword>
<keyword evidence="3 6" id="KW-0812">Transmembrane</keyword>
<evidence type="ECO:0000259" key="7">
    <source>
        <dbReference type="Pfam" id="PF10035"/>
    </source>
</evidence>
<keyword evidence="4 6" id="KW-1133">Transmembrane helix</keyword>
<evidence type="ECO:0000256" key="6">
    <source>
        <dbReference type="SAM" id="Phobius"/>
    </source>
</evidence>
<reference evidence="8 9" key="1">
    <citation type="submission" date="2020-08" db="EMBL/GenBank/DDBJ databases">
        <title>Genomic Encyclopedia of Type Strains, Phase IV (KMG-IV): sequencing the most valuable type-strain genomes for metagenomic binning, comparative biology and taxonomic classification.</title>
        <authorList>
            <person name="Goeker M."/>
        </authorList>
    </citation>
    <scope>NUCLEOTIDE SEQUENCE [LARGE SCALE GENOMIC DNA]</scope>
    <source>
        <strain evidence="8 9">DSM 24661</strain>
    </source>
</reference>
<dbReference type="EMBL" id="JACHFH010000011">
    <property type="protein sequence ID" value="MBB5335992.1"/>
    <property type="molecule type" value="Genomic_DNA"/>
</dbReference>
<keyword evidence="5 6" id="KW-0472">Membrane</keyword>
<dbReference type="InterPro" id="IPR015867">
    <property type="entry name" value="N-reg_PII/ATP_PRibTrfase_C"/>
</dbReference>
<feature type="transmembrane region" description="Helical" evidence="6">
    <location>
        <begin position="12"/>
        <end position="33"/>
    </location>
</feature>
<organism evidence="8 9">
    <name type="scientific">Pectinatus brassicae</name>
    <dbReference type="NCBI Taxonomy" id="862415"/>
    <lineage>
        <taxon>Bacteria</taxon>
        <taxon>Bacillati</taxon>
        <taxon>Bacillota</taxon>
        <taxon>Negativicutes</taxon>
        <taxon>Selenomonadales</taxon>
        <taxon>Selenomonadaceae</taxon>
        <taxon>Pectinatus</taxon>
    </lineage>
</organism>
<evidence type="ECO:0000313" key="9">
    <source>
        <dbReference type="Proteomes" id="UP000559117"/>
    </source>
</evidence>
<evidence type="ECO:0000256" key="2">
    <source>
        <dbReference type="ARBA" id="ARBA00022475"/>
    </source>
</evidence>
<dbReference type="PANTHER" id="PTHR33545">
    <property type="entry name" value="UPF0750 MEMBRANE PROTEIN YITT-RELATED"/>
    <property type="match status" value="1"/>
</dbReference>
<dbReference type="CDD" id="cd16380">
    <property type="entry name" value="YitT_C"/>
    <property type="match status" value="1"/>
</dbReference>
<sequence length="305" mass="33572">MLFTAHFKRYLQIFVGCLLGGIAMNIFLIPAQLLSGGLSGIAMMLYYLFKLPIGVQLIVYNIPIVYIAYKVFGKLYAVDTIVGMVLFSVCVDATRFLGSYNLVDDRMLCSIFGGVLGGIGYGLIFRAVSNTGGLDVIGAVIKKYYSFDVGTAIFFLNLVVVLIGVLIFNFKTGLFTLIAMYVSGEITNKVVAGFNRKKSITIMSPQVERMAPLIMQYLNRGVTFFHGEGAFTRQPKKVMFVVVSLTQVGKIKSIVYALDPSAFMIISDTSDVAGRGFTMKNVLPQELIDDLAIDPEDEIIEDDEQ</sequence>
<feature type="transmembrane region" description="Helical" evidence="6">
    <location>
        <begin position="75"/>
        <end position="97"/>
    </location>
</feature>
<dbReference type="PANTHER" id="PTHR33545:SF5">
    <property type="entry name" value="UPF0750 MEMBRANE PROTEIN YITT"/>
    <property type="match status" value="1"/>
</dbReference>
<evidence type="ECO:0000256" key="1">
    <source>
        <dbReference type="ARBA" id="ARBA00004651"/>
    </source>
</evidence>
<feature type="transmembrane region" description="Helical" evidence="6">
    <location>
        <begin position="109"/>
        <end position="129"/>
    </location>
</feature>
<name>A0A840UP54_9FIRM</name>
<dbReference type="Proteomes" id="UP000559117">
    <property type="component" value="Unassembled WGS sequence"/>
</dbReference>
<dbReference type="RefSeq" id="WP_231038046.1">
    <property type="nucleotide sequence ID" value="NZ_JACHFH010000011.1"/>
</dbReference>
<dbReference type="Gene3D" id="3.30.70.120">
    <property type="match status" value="1"/>
</dbReference>
<dbReference type="AlphaFoldDB" id="A0A840UP54"/>
<dbReference type="InterPro" id="IPR019264">
    <property type="entry name" value="DUF2179"/>
</dbReference>
<feature type="transmembrane region" description="Helical" evidence="6">
    <location>
        <begin position="149"/>
        <end position="170"/>
    </location>
</feature>
<keyword evidence="2" id="KW-1003">Cell membrane</keyword>
<comment type="caution">
    <text evidence="8">The sequence shown here is derived from an EMBL/GenBank/DDBJ whole genome shotgun (WGS) entry which is preliminary data.</text>
</comment>
<evidence type="ECO:0000256" key="3">
    <source>
        <dbReference type="ARBA" id="ARBA00022692"/>
    </source>
</evidence>
<evidence type="ECO:0000256" key="4">
    <source>
        <dbReference type="ARBA" id="ARBA00022989"/>
    </source>
</evidence>
<comment type="subcellular location">
    <subcellularLocation>
        <location evidence="1">Cell membrane</location>
        <topology evidence="1">Multi-pass membrane protein</topology>
    </subcellularLocation>
</comment>
<evidence type="ECO:0000313" key="8">
    <source>
        <dbReference type="EMBL" id="MBB5335992.1"/>
    </source>
</evidence>
<gene>
    <name evidence="8" type="ORF">HNR32_001136</name>
</gene>
<dbReference type="PIRSF" id="PIRSF006483">
    <property type="entry name" value="Membrane_protein_YitT"/>
    <property type="match status" value="1"/>
</dbReference>
<dbReference type="InterPro" id="IPR003740">
    <property type="entry name" value="YitT"/>
</dbReference>
<dbReference type="Pfam" id="PF02588">
    <property type="entry name" value="YitT_membrane"/>
    <property type="match status" value="1"/>
</dbReference>
<dbReference type="GO" id="GO:0005886">
    <property type="term" value="C:plasma membrane"/>
    <property type="evidence" value="ECO:0007669"/>
    <property type="project" value="UniProtKB-SubCell"/>
</dbReference>
<protein>
    <submittedName>
        <fullName evidence="8">Uncharacterized membrane-anchored protein YitT (DUF2179 family)</fullName>
    </submittedName>
</protein>
<feature type="transmembrane region" description="Helical" evidence="6">
    <location>
        <begin position="45"/>
        <end position="69"/>
    </location>
</feature>
<dbReference type="Pfam" id="PF10035">
    <property type="entry name" value="DUF2179"/>
    <property type="match status" value="1"/>
</dbReference>
<feature type="domain" description="DUF2179" evidence="7">
    <location>
        <begin position="220"/>
        <end position="274"/>
    </location>
</feature>
<evidence type="ECO:0000256" key="5">
    <source>
        <dbReference type="ARBA" id="ARBA00023136"/>
    </source>
</evidence>
<proteinExistence type="predicted"/>
<accession>A0A840UP54</accession>
<dbReference type="InterPro" id="IPR051461">
    <property type="entry name" value="UPF0750_membrane"/>
</dbReference>